<dbReference type="CDD" id="cd06327">
    <property type="entry name" value="PBP1_SBP-like"/>
    <property type="match status" value="1"/>
</dbReference>
<accession>A0A3N8PTT7</accession>
<comment type="similarity">
    <text evidence="1">Belongs to the leucine-binding protein family.</text>
</comment>
<proteinExistence type="inferred from homology"/>
<organism evidence="5 6">
    <name type="scientific">Burkholderia contaminans</name>
    <dbReference type="NCBI Taxonomy" id="488447"/>
    <lineage>
        <taxon>Bacteria</taxon>
        <taxon>Pseudomonadati</taxon>
        <taxon>Pseudomonadota</taxon>
        <taxon>Betaproteobacteria</taxon>
        <taxon>Burkholderiales</taxon>
        <taxon>Burkholderiaceae</taxon>
        <taxon>Burkholderia</taxon>
        <taxon>Burkholderia cepacia complex</taxon>
    </lineage>
</organism>
<dbReference type="InterPro" id="IPR028082">
    <property type="entry name" value="Peripla_BP_I"/>
</dbReference>
<dbReference type="PANTHER" id="PTHR30483">
    <property type="entry name" value="LEUCINE-SPECIFIC-BINDING PROTEIN"/>
    <property type="match status" value="1"/>
</dbReference>
<dbReference type="Proteomes" id="UP000277921">
    <property type="component" value="Unassembled WGS sequence"/>
</dbReference>
<dbReference type="Pfam" id="PF13458">
    <property type="entry name" value="Peripla_BP_6"/>
    <property type="match status" value="1"/>
</dbReference>
<evidence type="ECO:0000256" key="1">
    <source>
        <dbReference type="ARBA" id="ARBA00010062"/>
    </source>
</evidence>
<sequence>MLKKLLCCAVASTLSIPAFARFSDNKIVIGVLGDQSGVVADVGGPGSILAAKMAVEDFGGKVNGVPVEVLSADHQEKAEIASTIAREWFDRKGVDVIVDLPNTGVVYALASIAREKKRLLMVSGAAAVDITGSQCSSYVSHWTDDTYSLSQGTAKVLMKQGYKNWFFLTDDYSFGHALEKDASTVVTSEGGKVLGSAKSPLGTTDYSTLLLRARASRAQVIALASAGTDTINAIKQAVQYGIKPDTQRIAALHAFITDVNSIGLQAAQGLTITSGFYWNESNGTRAFAKRFFAKQGRMPTREQAGVYVSVMHYLKAAKVADTDNADTVTAEMQKIPVDKFGQVAHLEANGRVTYDLGVYQVRKPGDVKTPWDYYERIGTVPAAAAFRPAAQSGCQLPSK</sequence>
<gene>
    <name evidence="5" type="ORF">DF051_17385</name>
</gene>
<feature type="chain" id="PRO_5018320646" evidence="3">
    <location>
        <begin position="21"/>
        <end position="399"/>
    </location>
</feature>
<name>A0A3N8PTT7_9BURK</name>
<dbReference type="AlphaFoldDB" id="A0A3N8PTT7"/>
<dbReference type="RefSeq" id="WP_124579994.1">
    <property type="nucleotide sequence ID" value="NZ_QTQV01000009.1"/>
</dbReference>
<dbReference type="InterPro" id="IPR028081">
    <property type="entry name" value="Leu-bd"/>
</dbReference>
<dbReference type="PANTHER" id="PTHR30483:SF6">
    <property type="entry name" value="PERIPLASMIC BINDING PROTEIN OF ABC TRANSPORTER FOR NATURAL AMINO ACIDS"/>
    <property type="match status" value="1"/>
</dbReference>
<dbReference type="EMBL" id="QTQV01000009">
    <property type="protein sequence ID" value="RQT14928.1"/>
    <property type="molecule type" value="Genomic_DNA"/>
</dbReference>
<protein>
    <submittedName>
        <fullName evidence="5">ABC transporter permease</fullName>
    </submittedName>
</protein>
<evidence type="ECO:0000313" key="5">
    <source>
        <dbReference type="EMBL" id="RQT14928.1"/>
    </source>
</evidence>
<reference evidence="5 6" key="1">
    <citation type="submission" date="2018-08" db="EMBL/GenBank/DDBJ databases">
        <title>Comparative analysis of Burkholderia isolates from Puerto Rico.</title>
        <authorList>
            <person name="Hall C."/>
            <person name="Sahl J."/>
            <person name="Wagner D."/>
        </authorList>
    </citation>
    <scope>NUCLEOTIDE SEQUENCE [LARGE SCALE GENOMIC DNA]</scope>
    <source>
        <strain evidence="5 6">Bp9025</strain>
    </source>
</reference>
<dbReference type="SUPFAM" id="SSF53822">
    <property type="entry name" value="Periplasmic binding protein-like I"/>
    <property type="match status" value="1"/>
</dbReference>
<evidence type="ECO:0000313" key="6">
    <source>
        <dbReference type="Proteomes" id="UP000277921"/>
    </source>
</evidence>
<dbReference type="Gene3D" id="3.40.50.2300">
    <property type="match status" value="2"/>
</dbReference>
<evidence type="ECO:0000256" key="3">
    <source>
        <dbReference type="SAM" id="SignalP"/>
    </source>
</evidence>
<evidence type="ECO:0000259" key="4">
    <source>
        <dbReference type="Pfam" id="PF13458"/>
    </source>
</evidence>
<comment type="caution">
    <text evidence="5">The sequence shown here is derived from an EMBL/GenBank/DDBJ whole genome shotgun (WGS) entry which is preliminary data.</text>
</comment>
<feature type="domain" description="Leucine-binding protein" evidence="4">
    <location>
        <begin position="27"/>
        <end position="363"/>
    </location>
</feature>
<keyword evidence="2 3" id="KW-0732">Signal</keyword>
<feature type="signal peptide" evidence="3">
    <location>
        <begin position="1"/>
        <end position="20"/>
    </location>
</feature>
<evidence type="ECO:0000256" key="2">
    <source>
        <dbReference type="ARBA" id="ARBA00022729"/>
    </source>
</evidence>
<dbReference type="InterPro" id="IPR051010">
    <property type="entry name" value="BCAA_transport"/>
</dbReference>